<evidence type="ECO:0000259" key="20">
    <source>
        <dbReference type="PROSITE" id="PS50853"/>
    </source>
</evidence>
<evidence type="ECO:0000256" key="18">
    <source>
        <dbReference type="SAM" id="SignalP"/>
    </source>
</evidence>
<evidence type="ECO:0000256" key="14">
    <source>
        <dbReference type="ARBA" id="ARBA00038530"/>
    </source>
</evidence>
<dbReference type="GO" id="GO:0048513">
    <property type="term" value="P:animal organ development"/>
    <property type="evidence" value="ECO:0007669"/>
    <property type="project" value="UniProtKB-ARBA"/>
</dbReference>
<evidence type="ECO:0000256" key="2">
    <source>
        <dbReference type="ARBA" id="ARBA00022674"/>
    </source>
</evidence>
<dbReference type="SUPFAM" id="SSF49265">
    <property type="entry name" value="Fibronectin type III"/>
    <property type="match status" value="1"/>
</dbReference>
<protein>
    <recommendedName>
        <fullName evidence="15">Interference hedgehog</fullName>
    </recommendedName>
</protein>
<dbReference type="FunFam" id="2.60.40.10:FF:001747">
    <property type="entry name" value="Interference hedgehog"/>
    <property type="match status" value="1"/>
</dbReference>
<keyword evidence="6" id="KW-0654">Proteoglycan</keyword>
<evidence type="ECO:0000256" key="5">
    <source>
        <dbReference type="ARBA" id="ARBA00022737"/>
    </source>
</evidence>
<gene>
    <name evidence="21" type="ORF">Dbus_chr2Lg726</name>
</gene>
<dbReference type="InterPro" id="IPR036179">
    <property type="entry name" value="Ig-like_dom_sf"/>
</dbReference>
<evidence type="ECO:0000256" key="9">
    <source>
        <dbReference type="ARBA" id="ARBA00023157"/>
    </source>
</evidence>
<evidence type="ECO:0000256" key="8">
    <source>
        <dbReference type="ARBA" id="ARBA00023136"/>
    </source>
</evidence>
<name>A0A0M4E0I5_DROBS</name>
<dbReference type="FunFam" id="2.60.40.10:FF:001773">
    <property type="entry name" value="Interference hedgehog"/>
    <property type="match status" value="1"/>
</dbReference>
<keyword evidence="8 17" id="KW-0472">Membrane</keyword>
<evidence type="ECO:0000256" key="4">
    <source>
        <dbReference type="ARBA" id="ARBA00022729"/>
    </source>
</evidence>
<dbReference type="SMR" id="A0A0M4E0I5"/>
<feature type="region of interest" description="Disordered" evidence="16">
    <location>
        <begin position="388"/>
        <end position="422"/>
    </location>
</feature>
<dbReference type="PANTHER" id="PTHR44170">
    <property type="entry name" value="PROTEIN SIDEKICK"/>
    <property type="match status" value="1"/>
</dbReference>
<comment type="subcellular location">
    <subcellularLocation>
        <location evidence="1">Membrane</location>
        <topology evidence="1">Single-pass type I membrane protein</topology>
    </subcellularLocation>
</comment>
<dbReference type="GO" id="GO:0005886">
    <property type="term" value="C:plasma membrane"/>
    <property type="evidence" value="ECO:0007669"/>
    <property type="project" value="TreeGrafter"/>
</dbReference>
<feature type="domain" description="Ig-like" evidence="19">
    <location>
        <begin position="303"/>
        <end position="390"/>
    </location>
</feature>
<dbReference type="GO" id="GO:0098609">
    <property type="term" value="P:cell-cell adhesion"/>
    <property type="evidence" value="ECO:0007669"/>
    <property type="project" value="TreeGrafter"/>
</dbReference>
<dbReference type="SUPFAM" id="SSF48726">
    <property type="entry name" value="Immunoglobulin"/>
    <property type="match status" value="3"/>
</dbReference>
<keyword evidence="10" id="KW-0325">Glycoprotein</keyword>
<comment type="similarity">
    <text evidence="13">Belongs to the immunoglobulin superfamily. IHOG family.</text>
</comment>
<feature type="chain" id="PRO_5005792749" description="Interference hedgehog" evidence="18">
    <location>
        <begin position="23"/>
        <end position="791"/>
    </location>
</feature>
<sequence length="791" mass="88289">MRQMKMLLLLLLLASTLTSVLCAMPGVRILRDPVSQVAEINDKVSLECETSLPPERFEWSFAETRRKIKYLKTNITNDNVLSTLSLTVSESTLGDYRCVAWFGPLAVTSTTAQVQLTRFKRLHDAEEYLSWRVPAGNSISWSCAHLLLAEPAANWRFYKDNVEIKYGQEEILMLEALQLEHSGNYSCLAVHQSTGKQLSLASLQLKVVQQQAEPRQPPHLLLGQKMQQLVNVKVGQSVNLSCEGIGNPAPRITWRHLDVQQSKPQLYIAAVQPELAGNYSCELNNGIRPALEHLLQLQVLEAPRIIVGPQASLTNEGADLQLQCQAQGKPTPEIYWLLNGEKSAYDTAATQLPNGDLLLQSVQKRHAGYVQCFARNALGETRAGTLLQVNPEQKQEEATSSSKPPPHKPRRRQMVPPSAPNVTRLSDESVMLRWLVPSNDGLPIQFFKVQYRQLGEHAKRRSWQTTNDNIPFGKQQRSEALQHNFTTSVTGLRANCSYRFRIMAVYSNNDNKESATSGKFYLQRGESLKPLAVPELADIEAYGQSAVLLHWRLAAISDEQLISGYYAYYRPASSAGEYLKITIDGSAARSFLINALEPGTVYEFKLQSFSPDAASEFSALKQGRTQRPQVAFTTTPAPSSTDNSNYSSNDTFQLSPLLSIGSIGGAAALLLLLASFCLCRCRRRTQQDQEQQQHKTRLAELREDFLPLSGNQKARTRHIHITLNPLEQQKQQQQQQDVDSLSYSPLRRSQRNNNNLQAPDSPGARVLLKRSRLSSRGSENLSTGSLNSIGV</sequence>
<feature type="region of interest" description="Disordered" evidence="16">
    <location>
        <begin position="771"/>
        <end position="791"/>
    </location>
</feature>
<evidence type="ECO:0000313" key="22">
    <source>
        <dbReference type="Proteomes" id="UP000494163"/>
    </source>
</evidence>
<keyword evidence="7 17" id="KW-1133">Transmembrane helix</keyword>
<reference evidence="21 22" key="1">
    <citation type="submission" date="2015-08" db="EMBL/GenBank/DDBJ databases">
        <title>Ancestral chromatin configuration constrains chromatin evolution on differentiating sex chromosomes in Drosophila.</title>
        <authorList>
            <person name="Zhou Q."/>
            <person name="Bachtrog D."/>
        </authorList>
    </citation>
    <scope>NUCLEOTIDE SEQUENCE [LARGE SCALE GENOMIC DNA]</scope>
    <source>
        <tissue evidence="21">Whole larvae</tissue>
    </source>
</reference>
<dbReference type="AlphaFoldDB" id="A0A0M4E0I5"/>
<dbReference type="InterPro" id="IPR003961">
    <property type="entry name" value="FN3_dom"/>
</dbReference>
<comment type="function">
    <text evidence="12">Mediates response to the active Hedgehog (Hh) protein signal in embryos, functioning upstream or at the level of patched (ptc).</text>
</comment>
<dbReference type="GO" id="GO:0030424">
    <property type="term" value="C:axon"/>
    <property type="evidence" value="ECO:0007669"/>
    <property type="project" value="TreeGrafter"/>
</dbReference>
<dbReference type="STRING" id="30019.A0A0M4E0I5"/>
<feature type="region of interest" description="Disordered" evidence="16">
    <location>
        <begin position="620"/>
        <end position="647"/>
    </location>
</feature>
<dbReference type="Gene3D" id="2.60.40.10">
    <property type="entry name" value="Immunoglobulins"/>
    <property type="match status" value="6"/>
</dbReference>
<feature type="domain" description="Ig-like" evidence="19">
    <location>
        <begin position="218"/>
        <end position="286"/>
    </location>
</feature>
<feature type="domain" description="Ig-like" evidence="19">
    <location>
        <begin position="136"/>
        <end position="199"/>
    </location>
</feature>
<dbReference type="Pfam" id="PF00041">
    <property type="entry name" value="fn3"/>
    <property type="match status" value="2"/>
</dbReference>
<comment type="subunit">
    <text evidence="14">Homodimer. Heterotetramer; 2 iHog chains bind 2 hh chains when facilitated by heparin, heparin is required to promote high-affinity interactions between hh and iHog.</text>
</comment>
<proteinExistence type="inferred from homology"/>
<keyword evidence="11" id="KW-0393">Immunoglobulin domain</keyword>
<feature type="compositionally biased region" description="Polar residues" evidence="16">
    <location>
        <begin position="777"/>
        <end position="791"/>
    </location>
</feature>
<evidence type="ECO:0000256" key="3">
    <source>
        <dbReference type="ARBA" id="ARBA00022692"/>
    </source>
</evidence>
<dbReference type="Pfam" id="PF13927">
    <property type="entry name" value="Ig_3"/>
    <property type="match status" value="2"/>
</dbReference>
<keyword evidence="5" id="KW-0677">Repeat</keyword>
<keyword evidence="3 17" id="KW-0812">Transmembrane</keyword>
<keyword evidence="4 18" id="KW-0732">Signal</keyword>
<evidence type="ECO:0000256" key="7">
    <source>
        <dbReference type="ARBA" id="ARBA00022989"/>
    </source>
</evidence>
<dbReference type="SMART" id="SM00060">
    <property type="entry name" value="FN3"/>
    <property type="match status" value="2"/>
</dbReference>
<feature type="compositionally biased region" description="Polar residues" evidence="16">
    <location>
        <begin position="623"/>
        <end position="638"/>
    </location>
</feature>
<dbReference type="InterPro" id="IPR013783">
    <property type="entry name" value="Ig-like_fold"/>
</dbReference>
<keyword evidence="2" id="KW-0358">Heparin-binding</keyword>
<evidence type="ECO:0000256" key="11">
    <source>
        <dbReference type="ARBA" id="ARBA00023319"/>
    </source>
</evidence>
<dbReference type="PROSITE" id="PS50835">
    <property type="entry name" value="IG_LIKE"/>
    <property type="match status" value="4"/>
</dbReference>
<evidence type="ECO:0000256" key="6">
    <source>
        <dbReference type="ARBA" id="ARBA00022974"/>
    </source>
</evidence>
<dbReference type="InterPro" id="IPR036116">
    <property type="entry name" value="FN3_sf"/>
</dbReference>
<feature type="domain" description="Fibronectin type-III" evidence="20">
    <location>
        <begin position="533"/>
        <end position="628"/>
    </location>
</feature>
<accession>A0A0M4E0I5</accession>
<evidence type="ECO:0000256" key="10">
    <source>
        <dbReference type="ARBA" id="ARBA00023180"/>
    </source>
</evidence>
<evidence type="ECO:0000256" key="15">
    <source>
        <dbReference type="ARBA" id="ARBA00041099"/>
    </source>
</evidence>
<dbReference type="OrthoDB" id="9998697at2759"/>
<keyword evidence="9" id="KW-1015">Disulfide bond</keyword>
<evidence type="ECO:0000256" key="1">
    <source>
        <dbReference type="ARBA" id="ARBA00004479"/>
    </source>
</evidence>
<feature type="region of interest" description="Disordered" evidence="16">
    <location>
        <begin position="746"/>
        <end position="765"/>
    </location>
</feature>
<evidence type="ECO:0000256" key="12">
    <source>
        <dbReference type="ARBA" id="ARBA00037573"/>
    </source>
</evidence>
<evidence type="ECO:0000256" key="17">
    <source>
        <dbReference type="SAM" id="Phobius"/>
    </source>
</evidence>
<evidence type="ECO:0000313" key="21">
    <source>
        <dbReference type="EMBL" id="ALC38641.1"/>
    </source>
</evidence>
<dbReference type="InterPro" id="IPR007110">
    <property type="entry name" value="Ig-like_dom"/>
</dbReference>
<dbReference type="GO" id="GO:0008201">
    <property type="term" value="F:heparin binding"/>
    <property type="evidence" value="ECO:0007669"/>
    <property type="project" value="UniProtKB-KW"/>
</dbReference>
<dbReference type="PANTHER" id="PTHR44170:SF33">
    <property type="entry name" value="BROTHER OF IHOG, ISOFORM G-RELATED"/>
    <property type="match status" value="1"/>
</dbReference>
<feature type="domain" description="Ig-like" evidence="19">
    <location>
        <begin position="25"/>
        <end position="117"/>
    </location>
</feature>
<dbReference type="Pfam" id="PF13895">
    <property type="entry name" value="Ig_2"/>
    <property type="match status" value="1"/>
</dbReference>
<keyword evidence="22" id="KW-1185">Reference proteome</keyword>
<dbReference type="EMBL" id="CP012523">
    <property type="protein sequence ID" value="ALC38641.1"/>
    <property type="molecule type" value="Genomic_DNA"/>
</dbReference>
<dbReference type="PROSITE" id="PS50853">
    <property type="entry name" value="FN3"/>
    <property type="match status" value="2"/>
</dbReference>
<feature type="transmembrane region" description="Helical" evidence="17">
    <location>
        <begin position="657"/>
        <end position="679"/>
    </location>
</feature>
<dbReference type="InterPro" id="IPR003598">
    <property type="entry name" value="Ig_sub2"/>
</dbReference>
<feature type="signal peptide" evidence="18">
    <location>
        <begin position="1"/>
        <end position="22"/>
    </location>
</feature>
<dbReference type="SMART" id="SM00408">
    <property type="entry name" value="IGc2"/>
    <property type="match status" value="3"/>
</dbReference>
<evidence type="ECO:0000256" key="13">
    <source>
        <dbReference type="ARBA" id="ARBA00038144"/>
    </source>
</evidence>
<dbReference type="OMA" id="CGLMEGK"/>
<organism evidence="21 22">
    <name type="scientific">Drosophila busckii</name>
    <name type="common">Fruit fly</name>
    <dbReference type="NCBI Taxonomy" id="30019"/>
    <lineage>
        <taxon>Eukaryota</taxon>
        <taxon>Metazoa</taxon>
        <taxon>Ecdysozoa</taxon>
        <taxon>Arthropoda</taxon>
        <taxon>Hexapoda</taxon>
        <taxon>Insecta</taxon>
        <taxon>Pterygota</taxon>
        <taxon>Neoptera</taxon>
        <taxon>Endopterygota</taxon>
        <taxon>Diptera</taxon>
        <taxon>Brachycera</taxon>
        <taxon>Muscomorpha</taxon>
        <taxon>Ephydroidea</taxon>
        <taxon>Drosophilidae</taxon>
        <taxon>Drosophila</taxon>
    </lineage>
</organism>
<dbReference type="SMART" id="SM00409">
    <property type="entry name" value="IG"/>
    <property type="match status" value="4"/>
</dbReference>
<evidence type="ECO:0000259" key="19">
    <source>
        <dbReference type="PROSITE" id="PS50835"/>
    </source>
</evidence>
<dbReference type="InterPro" id="IPR003599">
    <property type="entry name" value="Ig_sub"/>
</dbReference>
<dbReference type="CDD" id="cd00063">
    <property type="entry name" value="FN3"/>
    <property type="match status" value="2"/>
</dbReference>
<evidence type="ECO:0000256" key="16">
    <source>
        <dbReference type="SAM" id="MobiDB-lite"/>
    </source>
</evidence>
<dbReference type="GO" id="GO:0007411">
    <property type="term" value="P:axon guidance"/>
    <property type="evidence" value="ECO:0007669"/>
    <property type="project" value="TreeGrafter"/>
</dbReference>
<feature type="domain" description="Fibronectin type-III" evidence="20">
    <location>
        <begin position="416"/>
        <end position="525"/>
    </location>
</feature>
<dbReference type="Proteomes" id="UP000494163">
    <property type="component" value="Chromosome 2L"/>
</dbReference>